<name>A0A087VVC6_9BIFI</name>
<feature type="transmembrane region" description="Helical" evidence="1">
    <location>
        <begin position="41"/>
        <end position="62"/>
    </location>
</feature>
<dbReference type="AlphaFoldDB" id="A0A087VVC6"/>
<keyword evidence="1" id="KW-0472">Membrane</keyword>
<dbReference type="Proteomes" id="UP000028569">
    <property type="component" value="Chromosome"/>
</dbReference>
<feature type="transmembrane region" description="Helical" evidence="1">
    <location>
        <begin position="180"/>
        <end position="201"/>
    </location>
</feature>
<sequence length="256" mass="26458">MVDTVKRTGGKSPMVAQLLALALLILPSLAAWALGVLGVSGILQAVLVVVAIFALVACWPFVGPGIPTDPDRGIAALLGLISLALVFILPGFTGLEGIWSSGGDPGSTWPLARLWLESTGLLLTILAVVMFVRQMARENRRMVIRGISATALSGLAVVCASGWVLLPSLCSLVAGSMEAAPLAVVLVVVVGLILLVGLVLAGREWGRDLAVADAEEVEKTGQTNRVGPAWFGMALVPVMLSGALVALSITALHFLV</sequence>
<keyword evidence="1" id="KW-0812">Transmembrane</keyword>
<dbReference type="EMBL" id="CP006018">
    <property type="protein sequence ID" value="AIC92470.1"/>
    <property type="molecule type" value="Genomic_DNA"/>
</dbReference>
<keyword evidence="3" id="KW-1185">Reference proteome</keyword>
<keyword evidence="1" id="KW-1133">Transmembrane helix</keyword>
<proteinExistence type="predicted"/>
<dbReference type="KEGG" id="bii:BINDI_1214"/>
<dbReference type="RefSeq" id="WP_033491190.1">
    <property type="nucleotide sequence ID" value="NZ_CP006018.1"/>
</dbReference>
<evidence type="ECO:0000256" key="1">
    <source>
        <dbReference type="SAM" id="Phobius"/>
    </source>
</evidence>
<accession>A0A087VVC6</accession>
<organism evidence="2 3">
    <name type="scientific">Bifidobacterium [indicum] DSM 20214 = LMG 11587</name>
    <dbReference type="NCBI Taxonomy" id="1341694"/>
    <lineage>
        <taxon>Bacteria</taxon>
        <taxon>Bacillati</taxon>
        <taxon>Actinomycetota</taxon>
        <taxon>Actinomycetes</taxon>
        <taxon>Bifidobacteriales</taxon>
        <taxon>Bifidobacteriaceae</taxon>
        <taxon>Bifidobacterium</taxon>
    </lineage>
</organism>
<feature type="transmembrane region" description="Helical" evidence="1">
    <location>
        <begin position="112"/>
        <end position="132"/>
    </location>
</feature>
<protein>
    <submittedName>
        <fullName evidence="2">Uncharacterized protein</fullName>
    </submittedName>
</protein>
<reference evidence="2 3" key="1">
    <citation type="journal article" date="2014" name="Appl. Environ. Microbiol.">
        <title>Genomic encyclopedia of type strains of the genus Bifidobacterium.</title>
        <authorList>
            <person name="Milani C."/>
            <person name="Lugli G.A."/>
            <person name="Duranti S."/>
            <person name="Turroni F."/>
            <person name="Bottacini F."/>
            <person name="Mangifesta M."/>
            <person name="Sanchez B."/>
            <person name="Viappiani A."/>
            <person name="Mancabelli L."/>
            <person name="Taminiau B."/>
            <person name="Delcenserie V."/>
            <person name="Barrangou R."/>
            <person name="Margolles A."/>
            <person name="van Sinderen D."/>
            <person name="Ventura M."/>
        </authorList>
    </citation>
    <scope>NUCLEOTIDE SEQUENCE [LARGE SCALE GENOMIC DNA]</scope>
    <source>
        <strain evidence="2 3">LMG 11587</strain>
    </source>
</reference>
<dbReference type="OrthoDB" id="3233575at2"/>
<feature type="transmembrane region" description="Helical" evidence="1">
    <location>
        <begin position="152"/>
        <end position="174"/>
    </location>
</feature>
<feature type="transmembrane region" description="Helical" evidence="1">
    <location>
        <begin position="229"/>
        <end position="255"/>
    </location>
</feature>
<dbReference type="HOGENOM" id="CLU_090966_0_0_11"/>
<gene>
    <name evidence="2" type="ORF">BINDI_1214</name>
</gene>
<feature type="transmembrane region" description="Helical" evidence="1">
    <location>
        <begin position="74"/>
        <end position="92"/>
    </location>
</feature>
<evidence type="ECO:0000313" key="2">
    <source>
        <dbReference type="EMBL" id="AIC92470.1"/>
    </source>
</evidence>
<evidence type="ECO:0000313" key="3">
    <source>
        <dbReference type="Proteomes" id="UP000028569"/>
    </source>
</evidence>